<evidence type="ECO:0000256" key="2">
    <source>
        <dbReference type="ARBA" id="ARBA00009694"/>
    </source>
</evidence>
<dbReference type="RefSeq" id="WP_024371199.1">
    <property type="nucleotide sequence ID" value="NZ_UGGP01000001.1"/>
</dbReference>
<dbReference type="STRING" id="1397694.GCA_000702585_00850"/>
<protein>
    <submittedName>
        <fullName evidence="7">Protein of uncharacterized function (DUF423)</fullName>
    </submittedName>
</protein>
<evidence type="ECO:0000313" key="7">
    <source>
        <dbReference type="EMBL" id="STO06990.1"/>
    </source>
</evidence>
<dbReference type="GO" id="GO:0005886">
    <property type="term" value="C:plasma membrane"/>
    <property type="evidence" value="ECO:0007669"/>
    <property type="project" value="TreeGrafter"/>
</dbReference>
<dbReference type="AlphaFoldDB" id="A0A377FQ80"/>
<dbReference type="InterPro" id="IPR006696">
    <property type="entry name" value="DUF423"/>
</dbReference>
<name>A0A377FQ80_9BACL</name>
<dbReference type="OrthoDB" id="9802121at2"/>
<dbReference type="PANTHER" id="PTHR43461:SF1">
    <property type="entry name" value="TRANSMEMBRANE PROTEIN 256"/>
    <property type="match status" value="1"/>
</dbReference>
<feature type="transmembrane region" description="Helical" evidence="6">
    <location>
        <begin position="99"/>
        <end position="119"/>
    </location>
</feature>
<feature type="transmembrane region" description="Helical" evidence="6">
    <location>
        <begin position="72"/>
        <end position="93"/>
    </location>
</feature>
<gene>
    <name evidence="7" type="primary">ygdD</name>
    <name evidence="7" type="ORF">NCTC13163_00331</name>
</gene>
<comment type="similarity">
    <text evidence="2">Belongs to the UPF0382 family.</text>
</comment>
<keyword evidence="4 6" id="KW-1133">Transmembrane helix</keyword>
<dbReference type="PANTHER" id="PTHR43461">
    <property type="entry name" value="TRANSMEMBRANE PROTEIN 256"/>
    <property type="match status" value="1"/>
</dbReference>
<keyword evidence="3 6" id="KW-0812">Transmembrane</keyword>
<evidence type="ECO:0000313" key="8">
    <source>
        <dbReference type="Proteomes" id="UP000254060"/>
    </source>
</evidence>
<feature type="transmembrane region" description="Helical" evidence="6">
    <location>
        <begin position="43"/>
        <end position="60"/>
    </location>
</feature>
<sequence length="121" mass="12695">MKLLLIIGAALMALGVALGAFGAHALKEKVTPNMLANWQTGVLYHMIHAIGIIALASILMRVSISQFNTAGWLMLAGIVFFSGSLYVMALTGITKLGAITPIGGVLFIAAWVFVIIGALKL</sequence>
<keyword evidence="5 6" id="KW-0472">Membrane</keyword>
<evidence type="ECO:0000256" key="4">
    <source>
        <dbReference type="ARBA" id="ARBA00022989"/>
    </source>
</evidence>
<proteinExistence type="inferred from homology"/>
<organism evidence="7 8">
    <name type="scientific">Exiguobacterium aurantiacum</name>
    <dbReference type="NCBI Taxonomy" id="33987"/>
    <lineage>
        <taxon>Bacteria</taxon>
        <taxon>Bacillati</taxon>
        <taxon>Bacillota</taxon>
        <taxon>Bacilli</taxon>
        <taxon>Bacillales</taxon>
        <taxon>Bacillales Family XII. Incertae Sedis</taxon>
        <taxon>Exiguobacterium</taxon>
    </lineage>
</organism>
<dbReference type="Proteomes" id="UP000254060">
    <property type="component" value="Unassembled WGS sequence"/>
</dbReference>
<evidence type="ECO:0000256" key="3">
    <source>
        <dbReference type="ARBA" id="ARBA00022692"/>
    </source>
</evidence>
<dbReference type="Pfam" id="PF04241">
    <property type="entry name" value="DUF423"/>
    <property type="match status" value="1"/>
</dbReference>
<dbReference type="EMBL" id="UGGP01000001">
    <property type="protein sequence ID" value="STO06990.1"/>
    <property type="molecule type" value="Genomic_DNA"/>
</dbReference>
<reference evidence="7 8" key="1">
    <citation type="submission" date="2018-06" db="EMBL/GenBank/DDBJ databases">
        <authorList>
            <consortium name="Pathogen Informatics"/>
            <person name="Doyle S."/>
        </authorList>
    </citation>
    <scope>NUCLEOTIDE SEQUENCE [LARGE SCALE GENOMIC DNA]</scope>
    <source>
        <strain evidence="7 8">NCTC13163</strain>
    </source>
</reference>
<comment type="subcellular location">
    <subcellularLocation>
        <location evidence="1">Membrane</location>
        <topology evidence="1">Multi-pass membrane protein</topology>
    </subcellularLocation>
</comment>
<evidence type="ECO:0000256" key="6">
    <source>
        <dbReference type="SAM" id="Phobius"/>
    </source>
</evidence>
<evidence type="ECO:0000256" key="1">
    <source>
        <dbReference type="ARBA" id="ARBA00004141"/>
    </source>
</evidence>
<accession>A0A377FQ80</accession>
<evidence type="ECO:0000256" key="5">
    <source>
        <dbReference type="ARBA" id="ARBA00023136"/>
    </source>
</evidence>